<dbReference type="AlphaFoldDB" id="A0ABD3AS87"/>
<keyword evidence="1" id="KW-1133">Transmembrane helix</keyword>
<reference evidence="4 5" key="1">
    <citation type="submission" date="2024-11" db="EMBL/GenBank/DDBJ databases">
        <title>A near-complete genome assembly of Cinchona calisaya.</title>
        <authorList>
            <person name="Lian D.C."/>
            <person name="Zhao X.W."/>
            <person name="Wei L."/>
        </authorList>
    </citation>
    <scope>NUCLEOTIDE SEQUENCE [LARGE SCALE GENOMIC DNA]</scope>
    <source>
        <tissue evidence="4">Nenye</tissue>
    </source>
</reference>
<organism evidence="4 5">
    <name type="scientific">Cinchona calisaya</name>
    <dbReference type="NCBI Taxonomy" id="153742"/>
    <lineage>
        <taxon>Eukaryota</taxon>
        <taxon>Viridiplantae</taxon>
        <taxon>Streptophyta</taxon>
        <taxon>Embryophyta</taxon>
        <taxon>Tracheophyta</taxon>
        <taxon>Spermatophyta</taxon>
        <taxon>Magnoliopsida</taxon>
        <taxon>eudicotyledons</taxon>
        <taxon>Gunneridae</taxon>
        <taxon>Pentapetalae</taxon>
        <taxon>asterids</taxon>
        <taxon>lamiids</taxon>
        <taxon>Gentianales</taxon>
        <taxon>Rubiaceae</taxon>
        <taxon>Cinchonoideae</taxon>
        <taxon>Cinchoneae</taxon>
        <taxon>Cinchona</taxon>
    </lineage>
</organism>
<feature type="chain" id="PRO_5044889517" description="Thioredoxin domain-containing protein" evidence="2">
    <location>
        <begin position="27"/>
        <end position="314"/>
    </location>
</feature>
<sequence>MMVERSTRRMRLLMMMMMFCICLVSSIRSSVASSSEPMCRRPASESEPSRILESLLQIPSNPPTCPLSFLPPSVLHVNGNFLEGALASKRRNDHTAVLFYASWCPFSRSAHITFEVLSSMYPHIEHLAVEQSSAMPSLFSKYGIHSLPAILMVNQKSRVRFHGSKDPDSLIKFYEHTTGSVPVQYVAVNQSGSFVPCERTILQSWIGSSKDEILSREPYLIFSVLFLLLRVLVYIMPRVQYRIKTIWASYRPHLNLEIFWEASQVLGHILHMIDVKRVWTKLRLCKNRNFHWGARNAKVWASSLASVSTSRLSS</sequence>
<name>A0ABD3AS87_9GENT</name>
<dbReference type="Pfam" id="PF00085">
    <property type="entry name" value="Thioredoxin"/>
    <property type="match status" value="1"/>
</dbReference>
<feature type="signal peptide" evidence="2">
    <location>
        <begin position="1"/>
        <end position="26"/>
    </location>
</feature>
<evidence type="ECO:0000256" key="2">
    <source>
        <dbReference type="SAM" id="SignalP"/>
    </source>
</evidence>
<evidence type="ECO:0000313" key="5">
    <source>
        <dbReference type="Proteomes" id="UP001630127"/>
    </source>
</evidence>
<dbReference type="InterPro" id="IPR044794">
    <property type="entry name" value="APRL5/7"/>
</dbReference>
<evidence type="ECO:0000259" key="3">
    <source>
        <dbReference type="PROSITE" id="PS51352"/>
    </source>
</evidence>
<dbReference type="EMBL" id="JBJUIK010000003">
    <property type="protein sequence ID" value="KAL3534026.1"/>
    <property type="molecule type" value="Genomic_DNA"/>
</dbReference>
<dbReference type="Gene3D" id="3.40.30.10">
    <property type="entry name" value="Glutaredoxin"/>
    <property type="match status" value="1"/>
</dbReference>
<keyword evidence="5" id="KW-1185">Reference proteome</keyword>
<feature type="domain" description="Thioredoxin" evidence="3">
    <location>
        <begin position="56"/>
        <end position="179"/>
    </location>
</feature>
<feature type="transmembrane region" description="Helical" evidence="1">
    <location>
        <begin position="219"/>
        <end position="236"/>
    </location>
</feature>
<proteinExistence type="predicted"/>
<dbReference type="Proteomes" id="UP001630127">
    <property type="component" value="Unassembled WGS sequence"/>
</dbReference>
<keyword evidence="2" id="KW-0732">Signal</keyword>
<gene>
    <name evidence="4" type="ORF">ACH5RR_007547</name>
</gene>
<keyword evidence="1" id="KW-0812">Transmembrane</keyword>
<dbReference type="InterPro" id="IPR013766">
    <property type="entry name" value="Thioredoxin_domain"/>
</dbReference>
<dbReference type="PROSITE" id="PS51352">
    <property type="entry name" value="THIOREDOXIN_2"/>
    <property type="match status" value="1"/>
</dbReference>
<dbReference type="PANTHER" id="PTHR47126:SF3">
    <property type="entry name" value="5'-ADENYLYLSULFATE REDUCTASE-LIKE 5"/>
    <property type="match status" value="1"/>
</dbReference>
<accession>A0ABD3AS87</accession>
<dbReference type="PANTHER" id="PTHR47126">
    <property type="entry name" value="5'-ADENYLYLSULFATE REDUCTASE-LIKE 7"/>
    <property type="match status" value="1"/>
</dbReference>
<dbReference type="InterPro" id="IPR036249">
    <property type="entry name" value="Thioredoxin-like_sf"/>
</dbReference>
<dbReference type="SUPFAM" id="SSF52833">
    <property type="entry name" value="Thioredoxin-like"/>
    <property type="match status" value="1"/>
</dbReference>
<comment type="caution">
    <text evidence="4">The sequence shown here is derived from an EMBL/GenBank/DDBJ whole genome shotgun (WGS) entry which is preliminary data.</text>
</comment>
<evidence type="ECO:0000256" key="1">
    <source>
        <dbReference type="SAM" id="Phobius"/>
    </source>
</evidence>
<protein>
    <recommendedName>
        <fullName evidence="3">Thioredoxin domain-containing protein</fullName>
    </recommendedName>
</protein>
<keyword evidence="1" id="KW-0472">Membrane</keyword>
<evidence type="ECO:0000313" key="4">
    <source>
        <dbReference type="EMBL" id="KAL3534026.1"/>
    </source>
</evidence>